<dbReference type="GO" id="GO:0042148">
    <property type="term" value="P:DNA strand invasion"/>
    <property type="evidence" value="ECO:0007669"/>
    <property type="project" value="TreeGrafter"/>
</dbReference>
<evidence type="ECO:0000256" key="1">
    <source>
        <dbReference type="ARBA" id="ARBA00004123"/>
    </source>
</evidence>
<dbReference type="PANTHER" id="PTHR46457">
    <property type="entry name" value="DNA REPAIR PROTEIN RAD51 HOMOLOG 4"/>
    <property type="match status" value="1"/>
</dbReference>
<sequence>MNKKYETFGKKTRSVISLNLNESITTRLLEDGIRSVQDLTDHKHQIPEYGQQNYQNAVQVQSLYSILENIKEPTKLTTGDQQIDLMFGTAGIRDSSIIEICGAAKNGKTLLCLVVGILLLAANRCTNNKKLGMLYIDTQGGVSGLNIASIAHMLNKRTYDNNQKSAIKETLNAIQVIRTATLFELMAVLYQLSELSNSDIGVVVIDNPNTLSWESVSAQRQVATLVKQVSVKMNIPVLLTNITSPPVFEKSQSKGIIPNSITTTSQTAGLSMHVRNERLWDRIISDRIIITNFSAPVQSFEDSDITQSNDFDSSKSKVFCITLKTVLSVSGYSRNVSNAHNEQKFIF</sequence>
<dbReference type="EMBL" id="MBFS01001191">
    <property type="protein sequence ID" value="PVV01311.1"/>
    <property type="molecule type" value="Genomic_DNA"/>
</dbReference>
<feature type="domain" description="Rad51-like C-terminal" evidence="3">
    <location>
        <begin position="74"/>
        <end position="210"/>
    </location>
</feature>
<evidence type="ECO:0000313" key="4">
    <source>
        <dbReference type="EMBL" id="PVV01311.1"/>
    </source>
</evidence>
<evidence type="ECO:0000259" key="3">
    <source>
        <dbReference type="Pfam" id="PF08423"/>
    </source>
</evidence>
<dbReference type="Pfam" id="PF08423">
    <property type="entry name" value="Rad51"/>
    <property type="match status" value="1"/>
</dbReference>
<dbReference type="GO" id="GO:0000724">
    <property type="term" value="P:double-strand break repair via homologous recombination"/>
    <property type="evidence" value="ECO:0007669"/>
    <property type="project" value="TreeGrafter"/>
</dbReference>
<name>A0A2T9Z9P1_9FUNG</name>
<dbReference type="InterPro" id="IPR013632">
    <property type="entry name" value="Rad51_C"/>
</dbReference>
<proteinExistence type="predicted"/>
<dbReference type="Proteomes" id="UP000245609">
    <property type="component" value="Unassembled WGS sequence"/>
</dbReference>
<dbReference type="SUPFAM" id="SSF52540">
    <property type="entry name" value="P-loop containing nucleoside triphosphate hydrolases"/>
    <property type="match status" value="1"/>
</dbReference>
<keyword evidence="5" id="KW-1185">Reference proteome</keyword>
<dbReference type="GO" id="GO:0000723">
    <property type="term" value="P:telomere maintenance"/>
    <property type="evidence" value="ECO:0007669"/>
    <property type="project" value="TreeGrafter"/>
</dbReference>
<dbReference type="GO" id="GO:0003697">
    <property type="term" value="F:single-stranded DNA binding"/>
    <property type="evidence" value="ECO:0007669"/>
    <property type="project" value="TreeGrafter"/>
</dbReference>
<evidence type="ECO:0000256" key="2">
    <source>
        <dbReference type="ARBA" id="ARBA00023242"/>
    </source>
</evidence>
<accession>A0A2T9Z9P1</accession>
<reference evidence="4 5" key="1">
    <citation type="journal article" date="2018" name="MBio">
        <title>Comparative Genomics Reveals the Core Gene Toolbox for the Fungus-Insect Symbiosis.</title>
        <authorList>
            <person name="Wang Y."/>
            <person name="Stata M."/>
            <person name="Wang W."/>
            <person name="Stajich J.E."/>
            <person name="White M.M."/>
            <person name="Moncalvo J.M."/>
        </authorList>
    </citation>
    <scope>NUCLEOTIDE SEQUENCE [LARGE SCALE GENOMIC DNA]</scope>
    <source>
        <strain evidence="4 5">SC-DP-2</strain>
    </source>
</reference>
<dbReference type="GO" id="GO:0005657">
    <property type="term" value="C:replication fork"/>
    <property type="evidence" value="ECO:0007669"/>
    <property type="project" value="TreeGrafter"/>
</dbReference>
<dbReference type="AlphaFoldDB" id="A0A2T9Z9P1"/>
<dbReference type="InterPro" id="IPR027417">
    <property type="entry name" value="P-loop_NTPase"/>
</dbReference>
<gene>
    <name evidence="4" type="ORF">BB560_004273</name>
</gene>
<dbReference type="GO" id="GO:0033063">
    <property type="term" value="C:Rad51B-Rad51C-Rad51D-XRCC2 complex"/>
    <property type="evidence" value="ECO:0007669"/>
    <property type="project" value="TreeGrafter"/>
</dbReference>
<dbReference type="PANTHER" id="PTHR46457:SF1">
    <property type="entry name" value="DNA REPAIR PROTEIN RAD51 HOMOLOG 4"/>
    <property type="match status" value="1"/>
</dbReference>
<dbReference type="GO" id="GO:0000400">
    <property type="term" value="F:four-way junction DNA binding"/>
    <property type="evidence" value="ECO:0007669"/>
    <property type="project" value="TreeGrafter"/>
</dbReference>
<organism evidence="4 5">
    <name type="scientific">Smittium megazygosporum</name>
    <dbReference type="NCBI Taxonomy" id="133381"/>
    <lineage>
        <taxon>Eukaryota</taxon>
        <taxon>Fungi</taxon>
        <taxon>Fungi incertae sedis</taxon>
        <taxon>Zoopagomycota</taxon>
        <taxon>Kickxellomycotina</taxon>
        <taxon>Harpellomycetes</taxon>
        <taxon>Harpellales</taxon>
        <taxon>Legeriomycetaceae</taxon>
        <taxon>Smittium</taxon>
    </lineage>
</organism>
<dbReference type="GO" id="GO:0007131">
    <property type="term" value="P:reciprocal meiotic recombination"/>
    <property type="evidence" value="ECO:0007669"/>
    <property type="project" value="TreeGrafter"/>
</dbReference>
<dbReference type="STRING" id="133381.A0A2T9Z9P1"/>
<comment type="caution">
    <text evidence="4">The sequence shown here is derived from an EMBL/GenBank/DDBJ whole genome shotgun (WGS) entry which is preliminary data.</text>
</comment>
<evidence type="ECO:0000313" key="5">
    <source>
        <dbReference type="Proteomes" id="UP000245609"/>
    </source>
</evidence>
<comment type="subcellular location">
    <subcellularLocation>
        <location evidence="1">Nucleus</location>
    </subcellularLocation>
</comment>
<dbReference type="Gene3D" id="3.40.50.300">
    <property type="entry name" value="P-loop containing nucleotide triphosphate hydrolases"/>
    <property type="match status" value="1"/>
</dbReference>
<dbReference type="InterPro" id="IPR051988">
    <property type="entry name" value="HRR_RAD51_Paralog"/>
</dbReference>
<keyword evidence="2" id="KW-0539">Nucleus</keyword>
<dbReference type="GO" id="GO:0008094">
    <property type="term" value="F:ATP-dependent activity, acting on DNA"/>
    <property type="evidence" value="ECO:0007669"/>
    <property type="project" value="TreeGrafter"/>
</dbReference>
<protein>
    <recommendedName>
        <fullName evidence="3">Rad51-like C-terminal domain-containing protein</fullName>
    </recommendedName>
</protein>
<dbReference type="GO" id="GO:0005815">
    <property type="term" value="C:microtubule organizing center"/>
    <property type="evidence" value="ECO:0007669"/>
    <property type="project" value="TreeGrafter"/>
</dbReference>